<keyword evidence="3" id="KW-1185">Reference proteome</keyword>
<sequence length="227" mass="24718">MEGDNPLLDEIIENQQKLVSMVVGKTVRNRGYPDCFQNRDSGTQTSPPPVPVVTLEDDLDGNEDLARQLSPWGGPEVPQPAQHTAAASTNSTTEGPQQVPTPPPPQSPLNPPPQPSAQQGTNRQENHVVKLVRDAGGTEFLKQQFARMIREEVTRAVDSRLGPQTQERPPPMPQRQKSARANVEPRSEINQPQSANPPTPTRGEPSRQNGGGGGYSETPRQEAPGRR</sequence>
<name>A0A9P0F2U7_BEMTA</name>
<accession>A0A9P0F2U7</accession>
<organism evidence="2 3">
    <name type="scientific">Bemisia tabaci</name>
    <name type="common">Sweetpotato whitefly</name>
    <name type="synonym">Aleurodes tabaci</name>
    <dbReference type="NCBI Taxonomy" id="7038"/>
    <lineage>
        <taxon>Eukaryota</taxon>
        <taxon>Metazoa</taxon>
        <taxon>Ecdysozoa</taxon>
        <taxon>Arthropoda</taxon>
        <taxon>Hexapoda</taxon>
        <taxon>Insecta</taxon>
        <taxon>Pterygota</taxon>
        <taxon>Neoptera</taxon>
        <taxon>Paraneoptera</taxon>
        <taxon>Hemiptera</taxon>
        <taxon>Sternorrhyncha</taxon>
        <taxon>Aleyrodoidea</taxon>
        <taxon>Aleyrodidae</taxon>
        <taxon>Aleyrodinae</taxon>
        <taxon>Bemisia</taxon>
    </lineage>
</organism>
<feature type="compositionally biased region" description="Pro residues" evidence="1">
    <location>
        <begin position="99"/>
        <end position="115"/>
    </location>
</feature>
<dbReference type="AlphaFoldDB" id="A0A9P0F2U7"/>
<reference evidence="2" key="1">
    <citation type="submission" date="2021-12" db="EMBL/GenBank/DDBJ databases">
        <authorList>
            <person name="King R."/>
        </authorList>
    </citation>
    <scope>NUCLEOTIDE SEQUENCE</scope>
</reference>
<feature type="region of interest" description="Disordered" evidence="1">
    <location>
        <begin position="155"/>
        <end position="227"/>
    </location>
</feature>
<evidence type="ECO:0000256" key="1">
    <source>
        <dbReference type="SAM" id="MobiDB-lite"/>
    </source>
</evidence>
<evidence type="ECO:0000313" key="2">
    <source>
        <dbReference type="EMBL" id="CAH0385871.1"/>
    </source>
</evidence>
<feature type="compositionally biased region" description="Polar residues" evidence="1">
    <location>
        <begin position="81"/>
        <end position="95"/>
    </location>
</feature>
<feature type="region of interest" description="Disordered" evidence="1">
    <location>
        <begin position="30"/>
        <end position="132"/>
    </location>
</feature>
<dbReference type="EMBL" id="OU963863">
    <property type="protein sequence ID" value="CAH0385871.1"/>
    <property type="molecule type" value="Genomic_DNA"/>
</dbReference>
<gene>
    <name evidence="2" type="ORF">BEMITA_LOCUS5052</name>
</gene>
<dbReference type="Proteomes" id="UP001152759">
    <property type="component" value="Chromosome 2"/>
</dbReference>
<proteinExistence type="predicted"/>
<evidence type="ECO:0000313" key="3">
    <source>
        <dbReference type="Proteomes" id="UP001152759"/>
    </source>
</evidence>
<protein>
    <submittedName>
        <fullName evidence="2">Uncharacterized protein</fullName>
    </submittedName>
</protein>